<protein>
    <recommendedName>
        <fullName evidence="5">AsmA-like C-terminal region</fullName>
    </recommendedName>
</protein>
<proteinExistence type="predicted"/>
<dbReference type="RefSeq" id="WP_109386176.1">
    <property type="nucleotide sequence ID" value="NZ_QETF01000002.1"/>
</dbReference>
<reference evidence="4" key="1">
    <citation type="submission" date="2018-05" db="EMBL/GenBank/DDBJ databases">
        <authorList>
            <person name="Du Z."/>
            <person name="Wang X."/>
        </authorList>
    </citation>
    <scope>NUCLEOTIDE SEQUENCE [LARGE SCALE GENOMIC DNA]</scope>
    <source>
        <strain evidence="4">WDS4C29</strain>
    </source>
</reference>
<dbReference type="AlphaFoldDB" id="A0A2V1PAJ2"/>
<organism evidence="3 4">
    <name type="scientific">Salibaculum griseiflavum</name>
    <dbReference type="NCBI Taxonomy" id="1914409"/>
    <lineage>
        <taxon>Bacteria</taxon>
        <taxon>Pseudomonadati</taxon>
        <taxon>Pseudomonadota</taxon>
        <taxon>Alphaproteobacteria</taxon>
        <taxon>Rhodobacterales</taxon>
        <taxon>Roseobacteraceae</taxon>
        <taxon>Salibaculum</taxon>
    </lineage>
</organism>
<dbReference type="Proteomes" id="UP000245293">
    <property type="component" value="Unassembled WGS sequence"/>
</dbReference>
<evidence type="ECO:0000256" key="2">
    <source>
        <dbReference type="SAM" id="Phobius"/>
    </source>
</evidence>
<evidence type="ECO:0000313" key="3">
    <source>
        <dbReference type="EMBL" id="PWG18112.1"/>
    </source>
</evidence>
<feature type="transmembrane region" description="Helical" evidence="2">
    <location>
        <begin position="40"/>
        <end position="60"/>
    </location>
</feature>
<dbReference type="OrthoDB" id="7161641at2"/>
<feature type="region of interest" description="Disordered" evidence="1">
    <location>
        <begin position="1"/>
        <end position="26"/>
    </location>
</feature>
<dbReference type="EMBL" id="QETF01000002">
    <property type="protein sequence ID" value="PWG18112.1"/>
    <property type="molecule type" value="Genomic_DNA"/>
</dbReference>
<evidence type="ECO:0000256" key="1">
    <source>
        <dbReference type="SAM" id="MobiDB-lite"/>
    </source>
</evidence>
<keyword evidence="2" id="KW-0472">Membrane</keyword>
<keyword evidence="2" id="KW-1133">Transmembrane helix</keyword>
<accession>A0A2V1PAJ2</accession>
<evidence type="ECO:0008006" key="5">
    <source>
        <dbReference type="Google" id="ProtNLM"/>
    </source>
</evidence>
<gene>
    <name evidence="3" type="ORF">DFK10_02295</name>
</gene>
<comment type="caution">
    <text evidence="3">The sequence shown here is derived from an EMBL/GenBank/DDBJ whole genome shotgun (WGS) entry which is preliminary data.</text>
</comment>
<keyword evidence="4" id="KW-1185">Reference proteome</keyword>
<sequence length="1106" mass="115601">MQDEQAEKAQSAPDGSADRGAGQKDAGRRHYWRRRLLRRAVFLIVVAPVAAILVVALLMIDKEVAAPSWLTERVEARAEQALAGGSLNFGEMTLTVGHDLHPRIVLRNSVLRDRDGIPLARVPRIEGLVSPRGVLKGRLLAQEVVLSGAQLQVRRAADGTVAVAFDSGAGEAGRADTFLGLIDQLDAMFAHGALEALEQVQATGLIINFSDARAGRNWTVDNGRITLDLRDAETVLSANIALLSGRDYVSTAEFTYRSPRGSAEADFGVTITEMAAADIASQSPLLSWLGVLEAPISGALRGVVNEDGALTTASATLQIGQGRLQPTAQTRPIPFEGARTYLTYDPADARLGFDLIEVDSDWGALSGAGHAYLREFDAGWPGAILGQVRIGELRINPADLYPEPRDIGAASADFRLRLDPFTLDLGEAVLENGGTPLRLSGRVRAASEGWAVAVDAAAETLDTQSALALWPEAFKPRTRGWFADNLLGGTLSNLTYVHRSSPGQDPRTALNLDFSDASLRALRDLPPIEAAAGTLSEIDRRLVMSLDRGHIVAAQGGRLDLGGSVMTIPRTGPNPPAQFDLSIDGTITAAMSVLSGPPFNALAGSDLPVALADGRGTIKVTLDTILKRDVPREDRSWRAEAALRGVRSEVLIPGRSLSAAALSVQAETDSLTISGGIEVDGLPAQAVYARALGPGSGGTGRITADVPLGPQFLEVFDITLPPGAVTGAGTGQLELDLSQPEGPGFTLTSDLAGVGLSLSSIGWAKAAGETGRFELAGQLGDTPRIDRIALEAAGLSAVGAITLSPDGGLESALFSQLRIGDWFDAPVTLVGRGDGQPAEIRLNGGTLDLRRARFGAGAGEAGPMTIALDRLQVSEGIALTGFRGDFTGAGGLSGTFTGAVNGGTAVQGTLVPIEGRSAVRLRSADAGGVFRYAGLLGNGFGGDMDLTLRPAGAEGTYLGRLQARDLRVRDAPALASLLDAISVVGLLAQMGGQGLLFNDVEADFTLTPDRITVQNASAVGPGLGLSLDGVYGLASRRMDFQGVISPFYALNGIGAILTRPGEGLIGFNFTLQGSVDSPRVLVNPLSALTPGMFREIFRRPPPQPTQ</sequence>
<evidence type="ECO:0000313" key="4">
    <source>
        <dbReference type="Proteomes" id="UP000245293"/>
    </source>
</evidence>
<keyword evidence="2" id="KW-0812">Transmembrane</keyword>
<name>A0A2V1PAJ2_9RHOB</name>